<dbReference type="AlphaFoldDB" id="A0A8H6J1P6"/>
<proteinExistence type="predicted"/>
<evidence type="ECO:0000313" key="2">
    <source>
        <dbReference type="EMBL" id="KAF6804772.1"/>
    </source>
</evidence>
<dbReference type="InterPro" id="IPR010730">
    <property type="entry name" value="HET"/>
</dbReference>
<keyword evidence="3" id="KW-1185">Reference proteome</keyword>
<sequence length="87" mass="9908">MRPGGLAEGRIWLPKTIRDALEVTRGLNVRYLWVDIVCVVQDDEADRREQICQMDMIYGHAAVTIVAASKYLMPKLQAPTLYPLSEF</sequence>
<name>A0A8H6J1P6_9PEZI</name>
<organism evidence="2 3">
    <name type="scientific">Colletotrichum musicola</name>
    <dbReference type="NCBI Taxonomy" id="2175873"/>
    <lineage>
        <taxon>Eukaryota</taxon>
        <taxon>Fungi</taxon>
        <taxon>Dikarya</taxon>
        <taxon>Ascomycota</taxon>
        <taxon>Pezizomycotina</taxon>
        <taxon>Sordariomycetes</taxon>
        <taxon>Hypocreomycetidae</taxon>
        <taxon>Glomerellales</taxon>
        <taxon>Glomerellaceae</taxon>
        <taxon>Colletotrichum</taxon>
        <taxon>Colletotrichum orchidearum species complex</taxon>
    </lineage>
</organism>
<evidence type="ECO:0000313" key="3">
    <source>
        <dbReference type="Proteomes" id="UP000639643"/>
    </source>
</evidence>
<protein>
    <submittedName>
        <fullName evidence="2">Tol protein</fullName>
    </submittedName>
</protein>
<reference evidence="2" key="1">
    <citation type="journal article" date="2020" name="Phytopathology">
        <title>Genome Sequence Resources of Colletotrichum truncatum, C. plurivorum, C. musicola, and C. sojae: Four Species Pathogenic to Soybean (Glycine max).</title>
        <authorList>
            <person name="Rogerio F."/>
            <person name="Boufleur T.R."/>
            <person name="Ciampi-Guillardi M."/>
            <person name="Sukno S.A."/>
            <person name="Thon M.R."/>
            <person name="Massola Junior N.S."/>
            <person name="Baroncelli R."/>
        </authorList>
    </citation>
    <scope>NUCLEOTIDE SEQUENCE</scope>
    <source>
        <strain evidence="2">LFN0074</strain>
    </source>
</reference>
<dbReference type="EMBL" id="WIGM01001115">
    <property type="protein sequence ID" value="KAF6804772.1"/>
    <property type="molecule type" value="Genomic_DNA"/>
</dbReference>
<dbReference type="Proteomes" id="UP000639643">
    <property type="component" value="Unassembled WGS sequence"/>
</dbReference>
<evidence type="ECO:0000259" key="1">
    <source>
        <dbReference type="Pfam" id="PF06985"/>
    </source>
</evidence>
<dbReference type="PANTHER" id="PTHR33112:SF12">
    <property type="entry name" value="HETEROKARYON INCOMPATIBILITY DOMAIN-CONTAINING PROTEIN"/>
    <property type="match status" value="1"/>
</dbReference>
<dbReference type="Pfam" id="PF06985">
    <property type="entry name" value="HET"/>
    <property type="match status" value="1"/>
</dbReference>
<accession>A0A8H6J1P6</accession>
<gene>
    <name evidence="2" type="ORF">CMUS01_14771</name>
</gene>
<comment type="caution">
    <text evidence="2">The sequence shown here is derived from an EMBL/GenBank/DDBJ whole genome shotgun (WGS) entry which is preliminary data.</text>
</comment>
<dbReference type="OrthoDB" id="3486565at2759"/>
<feature type="domain" description="Heterokaryon incompatibility" evidence="1">
    <location>
        <begin position="11"/>
        <end position="70"/>
    </location>
</feature>
<dbReference type="PANTHER" id="PTHR33112">
    <property type="entry name" value="DOMAIN PROTEIN, PUTATIVE-RELATED"/>
    <property type="match status" value="1"/>
</dbReference>